<dbReference type="KEGG" id="pchi:PC41400_09660"/>
<keyword evidence="1" id="KW-0472">Membrane</keyword>
<evidence type="ECO:0000313" key="5">
    <source>
        <dbReference type="Proteomes" id="UP001527202"/>
    </source>
</evidence>
<keyword evidence="5" id="KW-1185">Reference proteome</keyword>
<proteinExistence type="predicted"/>
<dbReference type="InterPro" id="IPR024623">
    <property type="entry name" value="YtxH"/>
</dbReference>
<evidence type="ECO:0000313" key="3">
    <source>
        <dbReference type="EMBL" id="QAV17916.1"/>
    </source>
</evidence>
<accession>A0A410WTV2</accession>
<dbReference type="GeneID" id="95375072"/>
<keyword evidence="1" id="KW-1133">Transmembrane helix</keyword>
<dbReference type="AlphaFoldDB" id="A0A410WTV2"/>
<sequence length="113" mass="11613">MANSTRTKDLVFGALFGSVVGAVTALLFAPKSGKELRSDIAAQAANVSEKTQEIARTVGEKTSELVGKAKEVTLNAAGGIRSIKSGESQIPGKLAEEEIAASEAAQDLVILGK</sequence>
<dbReference type="Pfam" id="PF12732">
    <property type="entry name" value="YtxH"/>
    <property type="match status" value="1"/>
</dbReference>
<dbReference type="PANTHER" id="PTHR35792">
    <property type="entry name" value="GENERAL STRESS PROTEIN"/>
    <property type="match status" value="1"/>
</dbReference>
<dbReference type="EMBL" id="CP026520">
    <property type="protein sequence ID" value="QAV17916.1"/>
    <property type="molecule type" value="Genomic_DNA"/>
</dbReference>
<dbReference type="InterPro" id="IPR052928">
    <property type="entry name" value="Desiccation-related_membrane"/>
</dbReference>
<dbReference type="RefSeq" id="WP_042230955.1">
    <property type="nucleotide sequence ID" value="NZ_CP026520.1"/>
</dbReference>
<evidence type="ECO:0000256" key="1">
    <source>
        <dbReference type="SAM" id="Phobius"/>
    </source>
</evidence>
<dbReference type="Proteomes" id="UP001527202">
    <property type="component" value="Unassembled WGS sequence"/>
</dbReference>
<dbReference type="EMBL" id="JAMDMJ010000004">
    <property type="protein sequence ID" value="MCY9595050.1"/>
    <property type="molecule type" value="Genomic_DNA"/>
</dbReference>
<gene>
    <name evidence="2" type="ORF">M5X16_04575</name>
    <name evidence="3" type="ORF">PC41400_09660</name>
</gene>
<reference evidence="2 5" key="2">
    <citation type="submission" date="2022-05" db="EMBL/GenBank/DDBJ databases">
        <title>Genome Sequencing of Bee-Associated Microbes.</title>
        <authorList>
            <person name="Dunlap C."/>
        </authorList>
    </citation>
    <scope>NUCLEOTIDE SEQUENCE [LARGE SCALE GENOMIC DNA]</scope>
    <source>
        <strain evidence="2 5">NRRL B-23120</strain>
    </source>
</reference>
<evidence type="ECO:0000313" key="2">
    <source>
        <dbReference type="EMBL" id="MCY9595050.1"/>
    </source>
</evidence>
<dbReference type="PANTHER" id="PTHR35792:SF1">
    <property type="entry name" value="SLL0268 PROTEIN"/>
    <property type="match status" value="1"/>
</dbReference>
<reference evidence="3 4" key="1">
    <citation type="submission" date="2018-01" db="EMBL/GenBank/DDBJ databases">
        <title>The whole genome sequencing and assembly of Paenibacillus chitinolyticus KCCM 41400 strain.</title>
        <authorList>
            <person name="Kim J.-Y."/>
            <person name="Park M.-K."/>
            <person name="Lee Y.-J."/>
            <person name="Yi H."/>
            <person name="Bahn Y.-S."/>
            <person name="Kim J.F."/>
            <person name="Lee D.-W."/>
        </authorList>
    </citation>
    <scope>NUCLEOTIDE SEQUENCE [LARGE SCALE GENOMIC DNA]</scope>
    <source>
        <strain evidence="3 4">KCCM 41400</strain>
    </source>
</reference>
<dbReference type="OrthoDB" id="9810874at2"/>
<dbReference type="Proteomes" id="UP000288943">
    <property type="component" value="Chromosome"/>
</dbReference>
<organism evidence="3 4">
    <name type="scientific">Paenibacillus chitinolyticus</name>
    <dbReference type="NCBI Taxonomy" id="79263"/>
    <lineage>
        <taxon>Bacteria</taxon>
        <taxon>Bacillati</taxon>
        <taxon>Bacillota</taxon>
        <taxon>Bacilli</taxon>
        <taxon>Bacillales</taxon>
        <taxon>Paenibacillaceae</taxon>
        <taxon>Paenibacillus</taxon>
    </lineage>
</organism>
<name>A0A410WTV2_9BACL</name>
<feature type="transmembrane region" description="Helical" evidence="1">
    <location>
        <begin position="12"/>
        <end position="29"/>
    </location>
</feature>
<keyword evidence="1" id="KW-0812">Transmembrane</keyword>
<evidence type="ECO:0000313" key="4">
    <source>
        <dbReference type="Proteomes" id="UP000288943"/>
    </source>
</evidence>
<protein>
    <submittedName>
        <fullName evidence="3">YtxH domain-containing protein</fullName>
    </submittedName>
</protein>